<dbReference type="AlphaFoldDB" id="A0A8C4QIW4"/>
<sequence>MFFFKTLVFIKLILSILKNLPPGVGWENDRQAVAAAAAEAALCFLRESLHVHLTGMDSSGTEEDMFSSRVMFRSEAPRSPPRLQQSNDCTGNVNRGRAKRYTRRRMHGAQRQLPVCDSDSGWTNKSVAIDIKGNVVEVLKNIRTNTGLLSQYFYETWCRSSLAPQWGCRGVDKRYWRSQCKTTQSFVRALTKENGRHVQWRFIRINTACVCALQSIKLRS</sequence>
<dbReference type="GO" id="GO:0005163">
    <property type="term" value="F:nerve growth factor receptor binding"/>
    <property type="evidence" value="ECO:0007669"/>
    <property type="project" value="TreeGrafter"/>
</dbReference>
<dbReference type="InterPro" id="IPR029034">
    <property type="entry name" value="Cystine-knot_cytokine"/>
</dbReference>
<dbReference type="GO" id="GO:0048812">
    <property type="term" value="P:neuron projection morphogenesis"/>
    <property type="evidence" value="ECO:0007669"/>
    <property type="project" value="TreeGrafter"/>
</dbReference>
<reference evidence="5" key="1">
    <citation type="submission" date="2025-08" db="UniProtKB">
        <authorList>
            <consortium name="Ensembl"/>
        </authorList>
    </citation>
    <scope>IDENTIFICATION</scope>
</reference>
<feature type="chain" id="PRO_5034546014" evidence="3">
    <location>
        <begin position="26"/>
        <end position="220"/>
    </location>
</feature>
<dbReference type="SMART" id="SM00140">
    <property type="entry name" value="NGF"/>
    <property type="match status" value="1"/>
</dbReference>
<dbReference type="GO" id="GO:0008021">
    <property type="term" value="C:synaptic vesicle"/>
    <property type="evidence" value="ECO:0007669"/>
    <property type="project" value="TreeGrafter"/>
</dbReference>
<keyword evidence="3" id="KW-0732">Signal</keyword>
<dbReference type="Ensembl" id="ENSEBUT00000016606.1">
    <property type="protein sequence ID" value="ENSEBUP00000016030.1"/>
    <property type="gene ID" value="ENSEBUG00000010081.1"/>
</dbReference>
<feature type="domain" description="Nerve growth factor-related" evidence="4">
    <location>
        <begin position="110"/>
        <end position="212"/>
    </location>
</feature>
<dbReference type="GeneTree" id="ENSGT00390000007725"/>
<dbReference type="GO" id="GO:0007169">
    <property type="term" value="P:cell surface receptor protein tyrosine kinase signaling pathway"/>
    <property type="evidence" value="ECO:0007669"/>
    <property type="project" value="TreeGrafter"/>
</dbReference>
<accession>A0A8C4QIW4</accession>
<dbReference type="InterPro" id="IPR002072">
    <property type="entry name" value="Nerve_growth_factor-rel"/>
</dbReference>
<evidence type="ECO:0000313" key="6">
    <source>
        <dbReference type="Proteomes" id="UP000694388"/>
    </source>
</evidence>
<dbReference type="GO" id="GO:0030424">
    <property type="term" value="C:axon"/>
    <property type="evidence" value="ECO:0007669"/>
    <property type="project" value="TreeGrafter"/>
</dbReference>
<evidence type="ECO:0000313" key="5">
    <source>
        <dbReference type="Ensembl" id="ENSEBUP00000016030.1"/>
    </source>
</evidence>
<organism evidence="5 6">
    <name type="scientific">Eptatretus burgeri</name>
    <name type="common">Inshore hagfish</name>
    <dbReference type="NCBI Taxonomy" id="7764"/>
    <lineage>
        <taxon>Eukaryota</taxon>
        <taxon>Metazoa</taxon>
        <taxon>Chordata</taxon>
        <taxon>Craniata</taxon>
        <taxon>Vertebrata</taxon>
        <taxon>Cyclostomata</taxon>
        <taxon>Myxini</taxon>
        <taxon>Myxiniformes</taxon>
        <taxon>Myxinidae</taxon>
        <taxon>Eptatretinae</taxon>
        <taxon>Eptatretus</taxon>
    </lineage>
</organism>
<dbReference type="GO" id="GO:0043524">
    <property type="term" value="P:negative regulation of neuron apoptotic process"/>
    <property type="evidence" value="ECO:0007669"/>
    <property type="project" value="TreeGrafter"/>
</dbReference>
<dbReference type="GO" id="GO:0038180">
    <property type="term" value="P:nerve growth factor signaling pathway"/>
    <property type="evidence" value="ECO:0007669"/>
    <property type="project" value="TreeGrafter"/>
</dbReference>
<dbReference type="Pfam" id="PF00243">
    <property type="entry name" value="NGF"/>
    <property type="match status" value="1"/>
</dbReference>
<dbReference type="PANTHER" id="PTHR11589">
    <property type="entry name" value="NERVE GROWTH FACTOR NGF -RELATED"/>
    <property type="match status" value="1"/>
</dbReference>
<reference evidence="5" key="2">
    <citation type="submission" date="2025-09" db="UniProtKB">
        <authorList>
            <consortium name="Ensembl"/>
        </authorList>
    </citation>
    <scope>IDENTIFICATION</scope>
</reference>
<evidence type="ECO:0000259" key="4">
    <source>
        <dbReference type="SMART" id="SM00140"/>
    </source>
</evidence>
<dbReference type="OMA" id="HEHEAWE"/>
<dbReference type="Gene3D" id="2.10.90.10">
    <property type="entry name" value="Cystine-knot cytokines"/>
    <property type="match status" value="1"/>
</dbReference>
<proteinExistence type="inferred from homology"/>
<dbReference type="GO" id="GO:0021675">
    <property type="term" value="P:nerve development"/>
    <property type="evidence" value="ECO:0007669"/>
    <property type="project" value="TreeGrafter"/>
</dbReference>
<dbReference type="GO" id="GO:0008083">
    <property type="term" value="F:growth factor activity"/>
    <property type="evidence" value="ECO:0007669"/>
    <property type="project" value="UniProtKB-KW"/>
</dbReference>
<dbReference type="GO" id="GO:0005615">
    <property type="term" value="C:extracellular space"/>
    <property type="evidence" value="ECO:0007669"/>
    <property type="project" value="TreeGrafter"/>
</dbReference>
<dbReference type="SUPFAM" id="SSF57501">
    <property type="entry name" value="Cystine-knot cytokines"/>
    <property type="match status" value="1"/>
</dbReference>
<keyword evidence="2" id="KW-0339">Growth factor</keyword>
<feature type="signal peptide" evidence="3">
    <location>
        <begin position="1"/>
        <end position="25"/>
    </location>
</feature>
<evidence type="ECO:0000256" key="2">
    <source>
        <dbReference type="ARBA" id="ARBA00023030"/>
    </source>
</evidence>
<dbReference type="InterPro" id="IPR020408">
    <property type="entry name" value="Nerve_growth_factor-like"/>
</dbReference>
<evidence type="ECO:0000256" key="3">
    <source>
        <dbReference type="SAM" id="SignalP"/>
    </source>
</evidence>
<comment type="similarity">
    <text evidence="1">Belongs to the NGF-beta family.</text>
</comment>
<dbReference type="GO" id="GO:0030425">
    <property type="term" value="C:dendrite"/>
    <property type="evidence" value="ECO:0007669"/>
    <property type="project" value="TreeGrafter"/>
</dbReference>
<dbReference type="InterPro" id="IPR019846">
    <property type="entry name" value="Nerve_growth_factor_CS"/>
</dbReference>
<keyword evidence="6" id="KW-1185">Reference proteome</keyword>
<evidence type="ECO:0000256" key="1">
    <source>
        <dbReference type="ARBA" id="ARBA00010783"/>
    </source>
</evidence>
<protein>
    <submittedName>
        <fullName evidence="5">Brain-derived neurotrophic factor</fullName>
    </submittedName>
</protein>
<dbReference type="PROSITE" id="PS50270">
    <property type="entry name" value="NGF_2"/>
    <property type="match status" value="1"/>
</dbReference>
<dbReference type="Proteomes" id="UP000694388">
    <property type="component" value="Unplaced"/>
</dbReference>
<name>A0A8C4QIW4_EPTBU</name>
<dbReference type="PROSITE" id="PS00248">
    <property type="entry name" value="NGF_1"/>
    <property type="match status" value="1"/>
</dbReference>
<dbReference type="PANTHER" id="PTHR11589:SF11">
    <property type="entry name" value="PREPRO-NEUROTROPHIN"/>
    <property type="match status" value="1"/>
</dbReference>
<dbReference type="GO" id="GO:0050804">
    <property type="term" value="P:modulation of chemical synaptic transmission"/>
    <property type="evidence" value="ECO:0007669"/>
    <property type="project" value="TreeGrafter"/>
</dbReference>
<dbReference type="PRINTS" id="PR00268">
    <property type="entry name" value="NGF"/>
</dbReference>